<protein>
    <submittedName>
        <fullName evidence="4">TetR/AcrR family transcriptional regulator</fullName>
    </submittedName>
</protein>
<name>A0A7C5V3V9_9FIRM</name>
<comment type="caution">
    <text evidence="4">The sequence shown here is derived from an EMBL/GenBank/DDBJ whole genome shotgun (WGS) entry which is preliminary data.</text>
</comment>
<dbReference type="AlphaFoldDB" id="A0A7C5V3V9"/>
<dbReference type="PANTHER" id="PTHR43479:SF11">
    <property type="entry name" value="ACREF_ENVCD OPERON REPRESSOR-RELATED"/>
    <property type="match status" value="1"/>
</dbReference>
<dbReference type="PANTHER" id="PTHR43479">
    <property type="entry name" value="ACREF/ENVCD OPERON REPRESSOR-RELATED"/>
    <property type="match status" value="1"/>
</dbReference>
<evidence type="ECO:0000259" key="3">
    <source>
        <dbReference type="PROSITE" id="PS50977"/>
    </source>
</evidence>
<keyword evidence="1 2" id="KW-0238">DNA-binding</keyword>
<feature type="domain" description="HTH tetR-type" evidence="3">
    <location>
        <begin position="3"/>
        <end position="63"/>
    </location>
</feature>
<evidence type="ECO:0000256" key="1">
    <source>
        <dbReference type="ARBA" id="ARBA00023125"/>
    </source>
</evidence>
<dbReference type="InterPro" id="IPR001647">
    <property type="entry name" value="HTH_TetR"/>
</dbReference>
<gene>
    <name evidence="4" type="ORF">ENL71_06025</name>
</gene>
<accession>A0A7C5V3V9</accession>
<dbReference type="PROSITE" id="PS50977">
    <property type="entry name" value="HTH_TETR_2"/>
    <property type="match status" value="1"/>
</dbReference>
<dbReference type="InterPro" id="IPR050624">
    <property type="entry name" value="HTH-type_Tx_Regulator"/>
</dbReference>
<dbReference type="SUPFAM" id="SSF48498">
    <property type="entry name" value="Tetracyclin repressor-like, C-terminal domain"/>
    <property type="match status" value="1"/>
</dbReference>
<dbReference type="Gene3D" id="1.10.357.10">
    <property type="entry name" value="Tetracycline Repressor, domain 2"/>
    <property type="match status" value="1"/>
</dbReference>
<proteinExistence type="predicted"/>
<dbReference type="GO" id="GO:0003677">
    <property type="term" value="F:DNA binding"/>
    <property type="evidence" value="ECO:0007669"/>
    <property type="project" value="UniProtKB-UniRule"/>
</dbReference>
<evidence type="ECO:0000313" key="4">
    <source>
        <dbReference type="EMBL" id="HHS02052.1"/>
    </source>
</evidence>
<dbReference type="InterPro" id="IPR009057">
    <property type="entry name" value="Homeodomain-like_sf"/>
</dbReference>
<organism evidence="4">
    <name type="scientific">Caldicellulosiruptor owensensis</name>
    <dbReference type="NCBI Taxonomy" id="55205"/>
    <lineage>
        <taxon>Bacteria</taxon>
        <taxon>Bacillati</taxon>
        <taxon>Bacillota</taxon>
        <taxon>Bacillota incertae sedis</taxon>
        <taxon>Caldicellulosiruptorales</taxon>
        <taxon>Caldicellulosiruptoraceae</taxon>
        <taxon>Caldicellulosiruptor</taxon>
    </lineage>
</organism>
<dbReference type="PRINTS" id="PR00455">
    <property type="entry name" value="HTHTETR"/>
</dbReference>
<dbReference type="SUPFAM" id="SSF46689">
    <property type="entry name" value="Homeodomain-like"/>
    <property type="match status" value="1"/>
</dbReference>
<dbReference type="EMBL" id="DRUZ01000078">
    <property type="protein sequence ID" value="HHS02052.1"/>
    <property type="molecule type" value="Genomic_DNA"/>
</dbReference>
<evidence type="ECO:0000256" key="2">
    <source>
        <dbReference type="PROSITE-ProRule" id="PRU00335"/>
    </source>
</evidence>
<sequence>MSAEGKNKIRKAALKVISEHGITGATIRLIAKEAGVSTGAIYHYYSSKEDILYDIMDTSLIASTLVAEKAKSKKFSREEIIKDIYDNLNERFEKKEQENRLQFYLAHEAIIGNEQIKARFKKKYDEWISRIEEILVASYEAKSGKATRAFAAWLLAAVDGLILQDLLEVQAEERNMIMKVFFVLLTDGIPNFLELMNKHRLFETIENKESE</sequence>
<feature type="DNA-binding region" description="H-T-H motif" evidence="2">
    <location>
        <begin position="26"/>
        <end position="45"/>
    </location>
</feature>
<dbReference type="Pfam" id="PF00440">
    <property type="entry name" value="TetR_N"/>
    <property type="match status" value="1"/>
</dbReference>
<reference evidence="4" key="1">
    <citation type="journal article" date="2020" name="mSystems">
        <title>Genome- and Community-Level Interaction Insights into Carbon Utilization and Element Cycling Functions of Hydrothermarchaeota in Hydrothermal Sediment.</title>
        <authorList>
            <person name="Zhou Z."/>
            <person name="Liu Y."/>
            <person name="Xu W."/>
            <person name="Pan J."/>
            <person name="Luo Z.H."/>
            <person name="Li M."/>
        </authorList>
    </citation>
    <scope>NUCLEOTIDE SEQUENCE [LARGE SCALE GENOMIC DNA]</scope>
    <source>
        <strain evidence="4">SpSt-102</strain>
    </source>
</reference>
<dbReference type="InterPro" id="IPR036271">
    <property type="entry name" value="Tet_transcr_reg_TetR-rel_C_sf"/>
</dbReference>